<dbReference type="AlphaFoldDB" id="A0A838CWE2"/>
<name>A0A838CWE2_9BACI</name>
<gene>
    <name evidence="1" type="ORF">H0266_15140</name>
</gene>
<comment type="caution">
    <text evidence="1">The sequence shown here is derived from an EMBL/GenBank/DDBJ whole genome shotgun (WGS) entry which is preliminary data.</text>
</comment>
<sequence>MNTIHDIDLKGDDYRSLIELASKKCDRFAFVKRRDMMADEKVALKYHNEWVKDIQSSFIERKAQSEWPGTQLFGATAYVFYYELNEQTKLFLQSKAHALFDWVSPLPEDLMFYNGDDIWLAGCSHERFIVTEEYKDFNDLMNSI</sequence>
<evidence type="ECO:0000313" key="2">
    <source>
        <dbReference type="Proteomes" id="UP000571017"/>
    </source>
</evidence>
<proteinExistence type="predicted"/>
<organism evidence="1 2">
    <name type="scientific">Halobacillus locisalis</name>
    <dbReference type="NCBI Taxonomy" id="220753"/>
    <lineage>
        <taxon>Bacteria</taxon>
        <taxon>Bacillati</taxon>
        <taxon>Bacillota</taxon>
        <taxon>Bacilli</taxon>
        <taxon>Bacillales</taxon>
        <taxon>Bacillaceae</taxon>
        <taxon>Halobacillus</taxon>
    </lineage>
</organism>
<reference evidence="1 2" key="1">
    <citation type="journal article" date="2004" name="Extremophiles">
        <title>Halobacillus locisalis sp. nov., a halophilic bacterium isolated from a marine solar saltern of the Yellow Sea in Korea.</title>
        <authorList>
            <person name="Yoon J.H."/>
            <person name="Kang K.H."/>
            <person name="Oh T.K."/>
            <person name="Park Y.H."/>
        </authorList>
    </citation>
    <scope>NUCLEOTIDE SEQUENCE [LARGE SCALE GENOMIC DNA]</scope>
    <source>
        <strain evidence="1 2">KCTC 3788</strain>
    </source>
</reference>
<keyword evidence="2" id="KW-1185">Reference proteome</keyword>
<dbReference type="EMBL" id="JACEFG010000003">
    <property type="protein sequence ID" value="MBA2176231.1"/>
    <property type="molecule type" value="Genomic_DNA"/>
</dbReference>
<dbReference type="RefSeq" id="WP_181473263.1">
    <property type="nucleotide sequence ID" value="NZ_JACEFG010000003.1"/>
</dbReference>
<protein>
    <submittedName>
        <fullName evidence="1">Stage III sporulation protein AH</fullName>
    </submittedName>
</protein>
<dbReference type="Proteomes" id="UP000571017">
    <property type="component" value="Unassembled WGS sequence"/>
</dbReference>
<evidence type="ECO:0000313" key="1">
    <source>
        <dbReference type="EMBL" id="MBA2176231.1"/>
    </source>
</evidence>
<accession>A0A838CWE2</accession>